<evidence type="ECO:0000313" key="6">
    <source>
        <dbReference type="Proteomes" id="UP000316726"/>
    </source>
</evidence>
<reference evidence="5 6" key="1">
    <citation type="submission" date="2018-07" db="EMBL/GenBank/DDBJ databases">
        <title>The complete nuclear genome of the prasinophyte Chloropicon primus (CCMP1205).</title>
        <authorList>
            <person name="Pombert J.-F."/>
            <person name="Otis C."/>
            <person name="Turmel M."/>
            <person name="Lemieux C."/>
        </authorList>
    </citation>
    <scope>NUCLEOTIDE SEQUENCE [LARGE SCALE GENOMIC DNA]</scope>
    <source>
        <strain evidence="5 6">CCMP1205</strain>
    </source>
</reference>
<proteinExistence type="predicted"/>
<dbReference type="Proteomes" id="UP000316726">
    <property type="component" value="Chromosome 1"/>
</dbReference>
<dbReference type="InterPro" id="IPR029052">
    <property type="entry name" value="Metallo-depent_PP-like"/>
</dbReference>
<dbReference type="Pfam" id="PF00149">
    <property type="entry name" value="Metallophos"/>
    <property type="match status" value="1"/>
</dbReference>
<dbReference type="PANTHER" id="PTHR10161:SF14">
    <property type="entry name" value="TARTRATE-RESISTANT ACID PHOSPHATASE TYPE 5"/>
    <property type="match status" value="1"/>
</dbReference>
<dbReference type="OrthoDB" id="411211at2759"/>
<dbReference type="SUPFAM" id="SSF56300">
    <property type="entry name" value="Metallo-dependent phosphatases"/>
    <property type="match status" value="1"/>
</dbReference>
<keyword evidence="1" id="KW-0732">Signal</keyword>
<dbReference type="STRING" id="1764295.A0A5B8MG08"/>
<organism evidence="5 6">
    <name type="scientific">Chloropicon primus</name>
    <dbReference type="NCBI Taxonomy" id="1764295"/>
    <lineage>
        <taxon>Eukaryota</taxon>
        <taxon>Viridiplantae</taxon>
        <taxon>Chlorophyta</taxon>
        <taxon>Chloropicophyceae</taxon>
        <taxon>Chloropicales</taxon>
        <taxon>Chloropicaceae</taxon>
        <taxon>Chloropicon</taxon>
    </lineage>
</organism>
<name>A0A5B8MG08_9CHLO</name>
<dbReference type="AlphaFoldDB" id="A0A5B8MG08"/>
<keyword evidence="3" id="KW-0812">Transmembrane</keyword>
<keyword evidence="3" id="KW-1133">Transmembrane helix</keyword>
<dbReference type="GO" id="GO:0016787">
    <property type="term" value="F:hydrolase activity"/>
    <property type="evidence" value="ECO:0007669"/>
    <property type="project" value="UniProtKB-KW"/>
</dbReference>
<protein>
    <submittedName>
        <fullName evidence="5">Metallo-dependent phosphatase</fullName>
    </submittedName>
</protein>
<dbReference type="EMBL" id="CP031034">
    <property type="protein sequence ID" value="QDZ18262.1"/>
    <property type="molecule type" value="Genomic_DNA"/>
</dbReference>
<accession>A0A5B8MG08</accession>
<evidence type="ECO:0000256" key="2">
    <source>
        <dbReference type="ARBA" id="ARBA00022801"/>
    </source>
</evidence>
<sequence length="396" mass="44223">MKKYESLHVEGKRERLEYDLLDNKKDLRPGSLKRDRMTRCGMLVLLLSCASSLLIGTAIGVHIVYTKSLGYLKARPVSSSGQLFDTKFLVVGDFGMGGTLQSSGDFGTAKEIQERIAKEMAYVGVVLQPDFVVSTGDNIYGGMKDKADPAYNETFLSVYQGYPSLSQVNWYSVLGEQDYGSRNDKADGMAESSPLYQMTALNEENLAKNWVCCGGRRESFSVKQHKSLDLYFLDTSPFIHKYLNKPWASYPGGILSEQSKLQAQLDMLESHLEQSTAPWKVVVGHHPILSNGVNGNTAELQQLRSIFKRHKVNLYLNGHDLVLQDIEEDKKSGLHYVTSGSGALPQDLQTGLCCNKAKFFEAVPGFVTVSVAQHEVRVQFWGEKAKLLHEYELKRS</sequence>
<keyword evidence="2" id="KW-0378">Hydrolase</keyword>
<evidence type="ECO:0000259" key="4">
    <source>
        <dbReference type="Pfam" id="PF00149"/>
    </source>
</evidence>
<keyword evidence="3" id="KW-0472">Membrane</keyword>
<feature type="transmembrane region" description="Helical" evidence="3">
    <location>
        <begin position="43"/>
        <end position="65"/>
    </location>
</feature>
<dbReference type="InterPro" id="IPR004843">
    <property type="entry name" value="Calcineurin-like_PHP"/>
</dbReference>
<dbReference type="InterPro" id="IPR051558">
    <property type="entry name" value="Metallophosphoesterase_PAP"/>
</dbReference>
<dbReference type="Gene3D" id="3.60.21.10">
    <property type="match status" value="1"/>
</dbReference>
<dbReference type="PANTHER" id="PTHR10161">
    <property type="entry name" value="TARTRATE-RESISTANT ACID PHOSPHATASE TYPE 5"/>
    <property type="match status" value="1"/>
</dbReference>
<evidence type="ECO:0000256" key="1">
    <source>
        <dbReference type="ARBA" id="ARBA00022729"/>
    </source>
</evidence>
<evidence type="ECO:0000313" key="5">
    <source>
        <dbReference type="EMBL" id="QDZ18262.1"/>
    </source>
</evidence>
<feature type="domain" description="Calcineurin-like phosphoesterase" evidence="4">
    <location>
        <begin position="87"/>
        <end position="321"/>
    </location>
</feature>
<evidence type="ECO:0000256" key="3">
    <source>
        <dbReference type="SAM" id="Phobius"/>
    </source>
</evidence>
<keyword evidence="6" id="KW-1185">Reference proteome</keyword>
<gene>
    <name evidence="5" type="ORF">A3770_01p07800</name>
</gene>